<comment type="caution">
    <text evidence="9">The sequence shown here is derived from an EMBL/GenBank/DDBJ whole genome shotgun (WGS) entry which is preliminary data.</text>
</comment>
<sequence length="308" mass="33111">MQLTFLGTSAGRPTKDRNVTSIALSLPEPMNSFWLFDAGEGTQHRLMGSKLKLNKLDNIFVTHLHGDHVYGLPGLLSSRSYFDGAGPLKLFGPSGIRAFIEGVFRLSGTHLAYDLEIIEITSGQILDDGKFKVEAAELDHRMPCFGFRIIEYPQPGQLNMERLAELGLAPGPLYGKLKQGEDVTLASGEIIRAADVVSPPTAGRVITVLGDTYPCGNSIALAKDANLLVHEGTFGPGMEAKAAAYGHSTVLQAAETAASAGVKQLVLTHFSSRFDKETIGSLLDAAREVFPHTIAADDYMEVDIPKSV</sequence>
<evidence type="ECO:0000256" key="2">
    <source>
        <dbReference type="ARBA" id="ARBA00022694"/>
    </source>
</evidence>
<keyword evidence="3 8" id="KW-0540">Nuclease</keyword>
<dbReference type="Pfam" id="PF23023">
    <property type="entry name" value="Anti-Pycsar_Apyc1"/>
    <property type="match status" value="1"/>
</dbReference>
<evidence type="ECO:0000256" key="8">
    <source>
        <dbReference type="HAMAP-Rule" id="MF_01818"/>
    </source>
</evidence>
<keyword evidence="5 8" id="KW-0255">Endonuclease</keyword>
<dbReference type="InterPro" id="IPR036866">
    <property type="entry name" value="RibonucZ/Hydroxyglut_hydro"/>
</dbReference>
<feature type="binding site" evidence="8">
    <location>
        <position position="140"/>
    </location>
    <ligand>
        <name>Zn(2+)</name>
        <dbReference type="ChEBI" id="CHEBI:29105"/>
        <label>1</label>
        <note>catalytic</note>
    </ligand>
</feature>
<keyword evidence="6 8" id="KW-0378">Hydrolase</keyword>
<evidence type="ECO:0000256" key="1">
    <source>
        <dbReference type="ARBA" id="ARBA00011738"/>
    </source>
</evidence>
<keyword evidence="2 8" id="KW-0819">tRNA processing</keyword>
<dbReference type="InterPro" id="IPR013471">
    <property type="entry name" value="RNase_Z/BN"/>
</dbReference>
<keyword evidence="7 8" id="KW-0862">Zinc</keyword>
<accession>A0ABM9BW65</accession>
<feature type="binding site" evidence="8">
    <location>
        <position position="63"/>
    </location>
    <ligand>
        <name>Zn(2+)</name>
        <dbReference type="ChEBI" id="CHEBI:29105"/>
        <label>1</label>
        <note>catalytic</note>
    </ligand>
</feature>
<dbReference type="EC" id="3.1.26.11" evidence="8"/>
<comment type="subunit">
    <text evidence="1 8">Homodimer.</text>
</comment>
<evidence type="ECO:0000256" key="7">
    <source>
        <dbReference type="ARBA" id="ARBA00022833"/>
    </source>
</evidence>
<feature type="binding site" evidence="8">
    <location>
        <position position="211"/>
    </location>
    <ligand>
        <name>Zn(2+)</name>
        <dbReference type="ChEBI" id="CHEBI:29105"/>
        <label>2</label>
        <note>catalytic</note>
    </ligand>
</feature>
<dbReference type="RefSeq" id="WP_236338869.1">
    <property type="nucleotide sequence ID" value="NZ_CAKMMF010000003.1"/>
</dbReference>
<dbReference type="NCBIfam" id="TIGR02651">
    <property type="entry name" value="RNase_Z"/>
    <property type="match status" value="1"/>
</dbReference>
<proteinExistence type="inferred from homology"/>
<dbReference type="EMBL" id="CAKMMF010000003">
    <property type="protein sequence ID" value="CAH1195009.1"/>
    <property type="molecule type" value="Genomic_DNA"/>
</dbReference>
<evidence type="ECO:0000256" key="4">
    <source>
        <dbReference type="ARBA" id="ARBA00022723"/>
    </source>
</evidence>
<reference evidence="9" key="1">
    <citation type="submission" date="2022-01" db="EMBL/GenBank/DDBJ databases">
        <authorList>
            <person name="Criscuolo A."/>
        </authorList>
    </citation>
    <scope>NUCLEOTIDE SEQUENCE</scope>
    <source>
        <strain evidence="9">CIP111893</strain>
    </source>
</reference>
<dbReference type="Proteomes" id="UP000838686">
    <property type="component" value="Unassembled WGS sequence"/>
</dbReference>
<keyword evidence="10" id="KW-1185">Reference proteome</keyword>
<feature type="binding site" evidence="8">
    <location>
        <position position="269"/>
    </location>
    <ligand>
        <name>Zn(2+)</name>
        <dbReference type="ChEBI" id="CHEBI:29105"/>
        <label>2</label>
        <note>catalytic</note>
    </ligand>
</feature>
<protein>
    <recommendedName>
        <fullName evidence="8">Ribonuclease Z</fullName>
        <shortName evidence="8">RNase Z</shortName>
        <ecNumber evidence="8">3.1.26.11</ecNumber>
    </recommendedName>
    <alternativeName>
        <fullName evidence="8">tRNA 3 endonuclease</fullName>
    </alternativeName>
    <alternativeName>
        <fullName evidence="8">tRNase Z</fullName>
    </alternativeName>
</protein>
<evidence type="ECO:0000256" key="5">
    <source>
        <dbReference type="ARBA" id="ARBA00022759"/>
    </source>
</evidence>
<feature type="binding site" evidence="8">
    <location>
        <position position="65"/>
    </location>
    <ligand>
        <name>Zn(2+)</name>
        <dbReference type="ChEBI" id="CHEBI:29105"/>
        <label>1</label>
        <note>catalytic</note>
    </ligand>
</feature>
<comment type="function">
    <text evidence="8">Zinc phosphodiesterase, which displays some tRNA 3'-processing endonuclease activity. Probably involved in tRNA maturation, by removing a 3'-trailer from precursor tRNA.</text>
</comment>
<evidence type="ECO:0000256" key="6">
    <source>
        <dbReference type="ARBA" id="ARBA00022801"/>
    </source>
</evidence>
<evidence type="ECO:0000313" key="9">
    <source>
        <dbReference type="EMBL" id="CAH1195009.1"/>
    </source>
</evidence>
<dbReference type="NCBIfam" id="NF000801">
    <property type="entry name" value="PRK00055.1-3"/>
    <property type="match status" value="1"/>
</dbReference>
<organism evidence="9 10">
    <name type="scientific">Paenibacillus plantiphilus</name>
    <dbReference type="NCBI Taxonomy" id="2905650"/>
    <lineage>
        <taxon>Bacteria</taxon>
        <taxon>Bacillati</taxon>
        <taxon>Bacillota</taxon>
        <taxon>Bacilli</taxon>
        <taxon>Bacillales</taxon>
        <taxon>Paenibacillaceae</taxon>
        <taxon>Paenibacillus</taxon>
    </lineage>
</organism>
<comment type="catalytic activity">
    <reaction evidence="8">
        <text>Endonucleolytic cleavage of RNA, removing extra 3' nucleotides from tRNA precursor, generating 3' termini of tRNAs. A 3'-hydroxy group is left at the tRNA terminus and a 5'-phosphoryl group is left at the trailer molecule.</text>
        <dbReference type="EC" id="3.1.26.11"/>
    </reaction>
</comment>
<dbReference type="CDD" id="cd07717">
    <property type="entry name" value="RNaseZ_ZiPD-like_MBL-fold"/>
    <property type="match status" value="1"/>
</dbReference>
<evidence type="ECO:0000313" key="10">
    <source>
        <dbReference type="Proteomes" id="UP000838686"/>
    </source>
</evidence>
<gene>
    <name evidence="9" type="primary">rbn_2</name>
    <name evidence="8" type="synonym">rnz</name>
    <name evidence="9" type="ORF">PAECIP111893_00595</name>
</gene>
<dbReference type="Gene3D" id="3.60.15.10">
    <property type="entry name" value="Ribonuclease Z/Hydroxyacylglutathione hydrolase-like"/>
    <property type="match status" value="1"/>
</dbReference>
<keyword evidence="4 8" id="KW-0479">Metal-binding</keyword>
<dbReference type="PANTHER" id="PTHR46018">
    <property type="entry name" value="ZINC PHOSPHODIESTERASE ELAC PROTEIN 1"/>
    <property type="match status" value="1"/>
</dbReference>
<feature type="binding site" evidence="8">
    <location>
        <position position="68"/>
    </location>
    <ligand>
        <name>Zn(2+)</name>
        <dbReference type="ChEBI" id="CHEBI:29105"/>
        <label>2</label>
        <note>catalytic</note>
    </ligand>
</feature>
<dbReference type="PANTHER" id="PTHR46018:SF2">
    <property type="entry name" value="ZINC PHOSPHODIESTERASE ELAC PROTEIN 1"/>
    <property type="match status" value="1"/>
</dbReference>
<dbReference type="GO" id="GO:0016787">
    <property type="term" value="F:hydrolase activity"/>
    <property type="evidence" value="ECO:0007669"/>
    <property type="project" value="UniProtKB-KW"/>
</dbReference>
<feature type="binding site" evidence="8">
    <location>
        <position position="211"/>
    </location>
    <ligand>
        <name>Zn(2+)</name>
        <dbReference type="ChEBI" id="CHEBI:29105"/>
        <label>1</label>
        <note>catalytic</note>
    </ligand>
</feature>
<feature type="binding site" evidence="8">
    <location>
        <position position="67"/>
    </location>
    <ligand>
        <name>Zn(2+)</name>
        <dbReference type="ChEBI" id="CHEBI:29105"/>
        <label>2</label>
        <note>catalytic</note>
    </ligand>
</feature>
<evidence type="ECO:0000256" key="3">
    <source>
        <dbReference type="ARBA" id="ARBA00022722"/>
    </source>
</evidence>
<dbReference type="HAMAP" id="MF_01818">
    <property type="entry name" value="RNase_Z_BN"/>
    <property type="match status" value="1"/>
</dbReference>
<comment type="cofactor">
    <cofactor evidence="8">
        <name>Zn(2+)</name>
        <dbReference type="ChEBI" id="CHEBI:29105"/>
    </cofactor>
    <text evidence="8">Binds 2 Zn(2+) ions.</text>
</comment>
<comment type="similarity">
    <text evidence="8">Belongs to the RNase Z family.</text>
</comment>
<name>A0ABM9BW65_9BACL</name>
<feature type="active site" description="Proton acceptor" evidence="8">
    <location>
        <position position="67"/>
    </location>
</feature>
<dbReference type="SUPFAM" id="SSF56281">
    <property type="entry name" value="Metallo-hydrolase/oxidoreductase"/>
    <property type="match status" value="1"/>
</dbReference>